<protein>
    <submittedName>
        <fullName evidence="1">Uncharacterized protein</fullName>
    </submittedName>
</protein>
<accession>A0A2P2PN73</accession>
<organism evidence="1">
    <name type="scientific">Rhizophora mucronata</name>
    <name type="common">Asiatic mangrove</name>
    <dbReference type="NCBI Taxonomy" id="61149"/>
    <lineage>
        <taxon>Eukaryota</taxon>
        <taxon>Viridiplantae</taxon>
        <taxon>Streptophyta</taxon>
        <taxon>Embryophyta</taxon>
        <taxon>Tracheophyta</taxon>
        <taxon>Spermatophyta</taxon>
        <taxon>Magnoliopsida</taxon>
        <taxon>eudicotyledons</taxon>
        <taxon>Gunneridae</taxon>
        <taxon>Pentapetalae</taxon>
        <taxon>rosids</taxon>
        <taxon>fabids</taxon>
        <taxon>Malpighiales</taxon>
        <taxon>Rhizophoraceae</taxon>
        <taxon>Rhizophora</taxon>
    </lineage>
</organism>
<sequence length="17" mass="1789">MGSPQISILQNASSSRL</sequence>
<dbReference type="EMBL" id="GGEC01075674">
    <property type="protein sequence ID" value="MBX56158.1"/>
    <property type="molecule type" value="Transcribed_RNA"/>
</dbReference>
<dbReference type="AlphaFoldDB" id="A0A2P2PN73"/>
<evidence type="ECO:0000313" key="1">
    <source>
        <dbReference type="EMBL" id="MBX56158.1"/>
    </source>
</evidence>
<proteinExistence type="predicted"/>
<name>A0A2P2PN73_RHIMU</name>
<reference evidence="1" key="1">
    <citation type="submission" date="2018-02" db="EMBL/GenBank/DDBJ databases">
        <title>Rhizophora mucronata_Transcriptome.</title>
        <authorList>
            <person name="Meera S.P."/>
            <person name="Sreeshan A."/>
            <person name="Augustine A."/>
        </authorList>
    </citation>
    <scope>NUCLEOTIDE SEQUENCE</scope>
    <source>
        <tissue evidence="1">Leaf</tissue>
    </source>
</reference>